<name>A0A6G1ITD7_9PLEO</name>
<feature type="region of interest" description="Disordered" evidence="1">
    <location>
        <begin position="197"/>
        <end position="246"/>
    </location>
</feature>
<accession>A0A6G1ITD7</accession>
<sequence length="261" mass="29724">MPSQPPGTPPLPSPNSTSSTYTRILKRRKISPDRFIPSHIPSDLWGSDTEPDEDAEELAREYLHKMNVETPREEVTLQDQDRAYGRASSGAQNRKESSEEGSERSYVLEINPTISALAQELEDEEDAAREKTDESDSGSAKDTFPLHQRPRILHSTSFRPKLPMFKRLPIACTDAEERNVKPRADAYRREIFRHAMCRNSPRPPAGFSSSRTSQSPSEVHKQEYRKTGEKRKRADGSGEPRVEIQRPVKTFREARLILRKG</sequence>
<evidence type="ECO:0000313" key="3">
    <source>
        <dbReference type="Proteomes" id="UP000799291"/>
    </source>
</evidence>
<evidence type="ECO:0000313" key="2">
    <source>
        <dbReference type="EMBL" id="KAF2681517.1"/>
    </source>
</evidence>
<gene>
    <name evidence="2" type="ORF">K458DRAFT_406499</name>
</gene>
<organism evidence="2 3">
    <name type="scientific">Lentithecium fluviatile CBS 122367</name>
    <dbReference type="NCBI Taxonomy" id="1168545"/>
    <lineage>
        <taxon>Eukaryota</taxon>
        <taxon>Fungi</taxon>
        <taxon>Dikarya</taxon>
        <taxon>Ascomycota</taxon>
        <taxon>Pezizomycotina</taxon>
        <taxon>Dothideomycetes</taxon>
        <taxon>Pleosporomycetidae</taxon>
        <taxon>Pleosporales</taxon>
        <taxon>Massarineae</taxon>
        <taxon>Lentitheciaceae</taxon>
        <taxon>Lentithecium</taxon>
    </lineage>
</organism>
<evidence type="ECO:0000256" key="1">
    <source>
        <dbReference type="SAM" id="MobiDB-lite"/>
    </source>
</evidence>
<dbReference type="Proteomes" id="UP000799291">
    <property type="component" value="Unassembled WGS sequence"/>
</dbReference>
<proteinExistence type="predicted"/>
<feature type="compositionally biased region" description="Basic and acidic residues" evidence="1">
    <location>
        <begin position="57"/>
        <end position="84"/>
    </location>
</feature>
<feature type="region of interest" description="Disordered" evidence="1">
    <location>
        <begin position="27"/>
        <end position="160"/>
    </location>
</feature>
<dbReference type="AlphaFoldDB" id="A0A6G1ITD7"/>
<dbReference type="EMBL" id="MU005591">
    <property type="protein sequence ID" value="KAF2681517.1"/>
    <property type="molecule type" value="Genomic_DNA"/>
</dbReference>
<feature type="compositionally biased region" description="Polar residues" evidence="1">
    <location>
        <begin position="207"/>
        <end position="217"/>
    </location>
</feature>
<feature type="compositionally biased region" description="Basic and acidic residues" evidence="1">
    <location>
        <begin position="218"/>
        <end position="246"/>
    </location>
</feature>
<protein>
    <submittedName>
        <fullName evidence="2">Uncharacterized protein</fullName>
    </submittedName>
</protein>
<feature type="region of interest" description="Disordered" evidence="1">
    <location>
        <begin position="1"/>
        <end position="20"/>
    </location>
</feature>
<feature type="compositionally biased region" description="Pro residues" evidence="1">
    <location>
        <begin position="1"/>
        <end position="13"/>
    </location>
</feature>
<feature type="compositionally biased region" description="Basic and acidic residues" evidence="1">
    <location>
        <begin position="93"/>
        <end position="103"/>
    </location>
</feature>
<keyword evidence="3" id="KW-1185">Reference proteome</keyword>
<reference evidence="2" key="1">
    <citation type="journal article" date="2020" name="Stud. Mycol.">
        <title>101 Dothideomycetes genomes: a test case for predicting lifestyles and emergence of pathogens.</title>
        <authorList>
            <person name="Haridas S."/>
            <person name="Albert R."/>
            <person name="Binder M."/>
            <person name="Bloem J."/>
            <person name="Labutti K."/>
            <person name="Salamov A."/>
            <person name="Andreopoulos B."/>
            <person name="Baker S."/>
            <person name="Barry K."/>
            <person name="Bills G."/>
            <person name="Bluhm B."/>
            <person name="Cannon C."/>
            <person name="Castanera R."/>
            <person name="Culley D."/>
            <person name="Daum C."/>
            <person name="Ezra D."/>
            <person name="Gonzalez J."/>
            <person name="Henrissat B."/>
            <person name="Kuo A."/>
            <person name="Liang C."/>
            <person name="Lipzen A."/>
            <person name="Lutzoni F."/>
            <person name="Magnuson J."/>
            <person name="Mondo S."/>
            <person name="Nolan M."/>
            <person name="Ohm R."/>
            <person name="Pangilinan J."/>
            <person name="Park H.-J."/>
            <person name="Ramirez L."/>
            <person name="Alfaro M."/>
            <person name="Sun H."/>
            <person name="Tritt A."/>
            <person name="Yoshinaga Y."/>
            <person name="Zwiers L.-H."/>
            <person name="Turgeon B."/>
            <person name="Goodwin S."/>
            <person name="Spatafora J."/>
            <person name="Crous P."/>
            <person name="Grigoriev I."/>
        </authorList>
    </citation>
    <scope>NUCLEOTIDE SEQUENCE</scope>
    <source>
        <strain evidence="2">CBS 122367</strain>
    </source>
</reference>